<organism evidence="23 25">
    <name type="scientific">Didymodactylos carnosus</name>
    <dbReference type="NCBI Taxonomy" id="1234261"/>
    <lineage>
        <taxon>Eukaryota</taxon>
        <taxon>Metazoa</taxon>
        <taxon>Spiralia</taxon>
        <taxon>Gnathifera</taxon>
        <taxon>Rotifera</taxon>
        <taxon>Eurotatoria</taxon>
        <taxon>Bdelloidea</taxon>
        <taxon>Philodinida</taxon>
        <taxon>Philodinidae</taxon>
        <taxon>Didymodactylos</taxon>
    </lineage>
</organism>
<keyword evidence="20" id="KW-0812">Transmembrane</keyword>
<dbReference type="SUPFAM" id="SSF69572">
    <property type="entry name" value="Activating enzymes of the ubiquitin-like proteins"/>
    <property type="match status" value="1"/>
</dbReference>
<dbReference type="Pfam" id="PF08608">
    <property type="entry name" value="Wyosine_form"/>
    <property type="match status" value="1"/>
</dbReference>
<dbReference type="InterPro" id="IPR034556">
    <property type="entry name" value="tRNA_wybutosine-synthase"/>
</dbReference>
<evidence type="ECO:0000256" key="6">
    <source>
        <dbReference type="ARBA" id="ARBA00022485"/>
    </source>
</evidence>
<evidence type="ECO:0000256" key="4">
    <source>
        <dbReference type="ARBA" id="ARBA00012821"/>
    </source>
</evidence>
<dbReference type="InterPro" id="IPR007197">
    <property type="entry name" value="rSAM"/>
</dbReference>
<feature type="domain" description="Flavodoxin-like" evidence="21">
    <location>
        <begin position="52"/>
        <end position="211"/>
    </location>
</feature>
<evidence type="ECO:0000256" key="17">
    <source>
        <dbReference type="ARBA" id="ARBA00081169"/>
    </source>
</evidence>
<comment type="caution">
    <text evidence="23">The sequence shown here is derived from an EMBL/GenBank/DDBJ whole genome shotgun (WGS) entry which is preliminary data.</text>
</comment>
<keyword evidence="9" id="KW-0479">Metal-binding</keyword>
<gene>
    <name evidence="23" type="ORF">OVA965_LOCUS207</name>
    <name evidence="24" type="ORF">TMI583_LOCUS207</name>
</gene>
<dbReference type="Proteomes" id="UP000682733">
    <property type="component" value="Unassembled WGS sequence"/>
</dbReference>
<name>A0A8S2CQN6_9BILA</name>
<dbReference type="InterPro" id="IPR000594">
    <property type="entry name" value="ThiF_NAD_FAD-bd"/>
</dbReference>
<feature type="transmembrane region" description="Helical" evidence="20">
    <location>
        <begin position="6"/>
        <end position="27"/>
    </location>
</feature>
<evidence type="ECO:0000256" key="16">
    <source>
        <dbReference type="ARBA" id="ARBA00078095"/>
    </source>
</evidence>
<dbReference type="CDD" id="cd00757">
    <property type="entry name" value="ThiF_MoeB_HesA_family"/>
    <property type="match status" value="1"/>
</dbReference>
<dbReference type="EMBL" id="CAJNOK010000020">
    <property type="protein sequence ID" value="CAF0723167.1"/>
    <property type="molecule type" value="Genomic_DNA"/>
</dbReference>
<keyword evidence="7" id="KW-0949">S-adenosyl-L-methionine</keyword>
<dbReference type="Gene3D" id="3.20.20.70">
    <property type="entry name" value="Aldolase class I"/>
    <property type="match status" value="1"/>
</dbReference>
<evidence type="ECO:0000256" key="9">
    <source>
        <dbReference type="ARBA" id="ARBA00022723"/>
    </source>
</evidence>
<dbReference type="InterPro" id="IPR013785">
    <property type="entry name" value="Aldolase_TIM"/>
</dbReference>
<dbReference type="GO" id="GO:0102521">
    <property type="term" value="F:tRNA-4-demethylwyosine synthase activity"/>
    <property type="evidence" value="ECO:0007669"/>
    <property type="project" value="UniProtKB-EC"/>
</dbReference>
<dbReference type="EMBL" id="CAJOBA010000020">
    <property type="protein sequence ID" value="CAF3495347.1"/>
    <property type="molecule type" value="Genomic_DNA"/>
</dbReference>
<dbReference type="Proteomes" id="UP000677228">
    <property type="component" value="Unassembled WGS sequence"/>
</dbReference>
<evidence type="ECO:0000256" key="12">
    <source>
        <dbReference type="ARBA" id="ARBA00023014"/>
    </source>
</evidence>
<evidence type="ECO:0000256" key="7">
    <source>
        <dbReference type="ARBA" id="ARBA00022691"/>
    </source>
</evidence>
<evidence type="ECO:0000256" key="11">
    <source>
        <dbReference type="ARBA" id="ARBA00023004"/>
    </source>
</evidence>
<evidence type="ECO:0000256" key="13">
    <source>
        <dbReference type="ARBA" id="ARBA00023239"/>
    </source>
</evidence>
<evidence type="ECO:0000256" key="14">
    <source>
        <dbReference type="ARBA" id="ARBA00025368"/>
    </source>
</evidence>
<dbReference type="InterPro" id="IPR035985">
    <property type="entry name" value="Ubiquitin-activating_enz"/>
</dbReference>
<evidence type="ECO:0000256" key="19">
    <source>
        <dbReference type="SAM" id="MobiDB-lite"/>
    </source>
</evidence>
<keyword evidence="20" id="KW-1133">Transmembrane helix</keyword>
<dbReference type="Pfam" id="PF04055">
    <property type="entry name" value="Radical_SAM"/>
    <property type="match status" value="1"/>
</dbReference>
<evidence type="ECO:0000313" key="25">
    <source>
        <dbReference type="Proteomes" id="UP000677228"/>
    </source>
</evidence>
<dbReference type="GO" id="GO:0008641">
    <property type="term" value="F:ubiquitin-like modifier activating enzyme activity"/>
    <property type="evidence" value="ECO:0007669"/>
    <property type="project" value="InterPro"/>
</dbReference>
<evidence type="ECO:0000313" key="24">
    <source>
        <dbReference type="EMBL" id="CAF3495347.1"/>
    </source>
</evidence>
<evidence type="ECO:0000256" key="20">
    <source>
        <dbReference type="SAM" id="Phobius"/>
    </source>
</evidence>
<comment type="function">
    <text evidence="14">Probable component of the wybutosine biosynthesis pathway. Wybutosine is a hyper modified guanosine with a tricyclic base found at the 3'-position adjacent to the anticodon of eukaryotic phenylalanine tRNA. Catalyzes the condensation of N-methylguanine with 2 carbon atoms from pyruvate to form the tricyclic 4-demethylwyosine, an intermediate in wybutosine biosynthesis.</text>
</comment>
<keyword evidence="10" id="KW-0547">Nucleotide-binding</keyword>
<dbReference type="Pfam" id="PF00258">
    <property type="entry name" value="Flavodoxin_1"/>
    <property type="match status" value="1"/>
</dbReference>
<dbReference type="InterPro" id="IPR013917">
    <property type="entry name" value="tRNA_wybutosine-synth"/>
</dbReference>
<evidence type="ECO:0000259" key="21">
    <source>
        <dbReference type="PROSITE" id="PS50902"/>
    </source>
</evidence>
<dbReference type="SUPFAM" id="SSF102114">
    <property type="entry name" value="Radical SAM enzymes"/>
    <property type="match status" value="1"/>
</dbReference>
<dbReference type="PROSITE" id="PS51918">
    <property type="entry name" value="RADICAL_SAM"/>
    <property type="match status" value="1"/>
</dbReference>
<dbReference type="InterPro" id="IPR058240">
    <property type="entry name" value="rSAM_sf"/>
</dbReference>
<dbReference type="PROSITE" id="PS50902">
    <property type="entry name" value="FLAVODOXIN_LIKE"/>
    <property type="match status" value="1"/>
</dbReference>
<evidence type="ECO:0000256" key="18">
    <source>
        <dbReference type="ARBA" id="ARBA00082357"/>
    </source>
</evidence>
<dbReference type="GO" id="GO:0046872">
    <property type="term" value="F:metal ion binding"/>
    <property type="evidence" value="ECO:0007669"/>
    <property type="project" value="UniProtKB-KW"/>
</dbReference>
<dbReference type="InterPro" id="IPR001094">
    <property type="entry name" value="Flavdoxin-like"/>
</dbReference>
<proteinExistence type="inferred from homology"/>
<dbReference type="EC" id="4.1.3.44" evidence="4"/>
<keyword evidence="6" id="KW-0004">4Fe-4S</keyword>
<feature type="compositionally biased region" description="Acidic residues" evidence="19">
    <location>
        <begin position="254"/>
        <end position="270"/>
    </location>
</feature>
<dbReference type="PANTHER" id="PTHR13930">
    <property type="entry name" value="S-ADENOSYL-L-METHIONINE-DEPENDENT TRNA 4-DEMETHYLWYOSINE SYNTHASE"/>
    <property type="match status" value="1"/>
</dbReference>
<evidence type="ECO:0000256" key="15">
    <source>
        <dbReference type="ARBA" id="ARBA00049466"/>
    </source>
</evidence>
<dbReference type="AlphaFoldDB" id="A0A8S2CQN6"/>
<evidence type="ECO:0000256" key="2">
    <source>
        <dbReference type="ARBA" id="ARBA00004797"/>
    </source>
</evidence>
<dbReference type="Gene3D" id="3.40.50.360">
    <property type="match status" value="1"/>
</dbReference>
<reference evidence="23" key="1">
    <citation type="submission" date="2021-02" db="EMBL/GenBank/DDBJ databases">
        <authorList>
            <person name="Nowell W R."/>
        </authorList>
    </citation>
    <scope>NUCLEOTIDE SEQUENCE</scope>
</reference>
<keyword evidence="8" id="KW-0819">tRNA processing</keyword>
<evidence type="ECO:0000259" key="22">
    <source>
        <dbReference type="PROSITE" id="PS51918"/>
    </source>
</evidence>
<dbReference type="GO" id="GO:0051539">
    <property type="term" value="F:4 iron, 4 sulfur cluster binding"/>
    <property type="evidence" value="ECO:0007669"/>
    <property type="project" value="UniProtKB-KW"/>
</dbReference>
<dbReference type="PANTHER" id="PTHR13930:SF0">
    <property type="entry name" value="S-ADENOSYL-L-METHIONINE-DEPENDENT TRNA 4-DEMETHYLWYOSINE SYNTHASE TYW1-RELATED"/>
    <property type="match status" value="1"/>
</dbReference>
<dbReference type="GO" id="GO:0010181">
    <property type="term" value="F:FMN binding"/>
    <property type="evidence" value="ECO:0007669"/>
    <property type="project" value="InterPro"/>
</dbReference>
<sequence>MIDLYVLAAGSALTGILFNCVIVLTIFKRFFSTGKKIVEKASTENKTENDTISVVYGTVKGASKKFAELTYEQLIQNGLSANIYDMKDISDPEDFLNTQAKHSKTMVIFISTYEDVTPPLSAKWFYSYVKEAAYDFRVSKDQLNKLKYSIFGCGNSLYDTNFNKIAINLDEYLHELGSTKILSTELADENTIQSPYGGLEGHYSKWINALMTTLQNKCDSPATLIGTKDVHCKNPESCDCKTNEENAECNNDKEDADGSAEQQYESDDEGAGGCKDSSADIMDLEDMGHYVSTAPLKNTVSESNGTKEMITPLIRQSLEKQGYKLIGSHSGVKICRWTKSMLRGRGGCYKHTFYGIESHRCMETTPSLACANKCVFCWRHHTNPVGTSWQWKTDDAETLYNGATQNHYKMIKEFRGVPGVLPERYAEAMKIRHCALSLVGEPIMYPHINELISKLHKNQISTFLVTNAQFPKEIETLEPVTQLYVSVDASTKETLKKIDRPLFKDFWERYLASLKALKSKGQRTVYRLTLVKGYNTEQIEQYANLVELGDPDFIEVKGVTYCGESNASTLTLANVPWHDEVIEFVKLLCERLPQYDIACEHEHSNCLLLAHKKFQINGIWHTWINYEKFHELIQRYLDSNKTELFTSLDYVSETPKWAVIGSESRGFDPNDTRKHCPTMSHQPSMEPRARIEKMSAEVVDSNPYSRLMALQRMGIRIREYSVLIVGVGGVGSVAAEMLTRCGCGKLLLFDYDKVELANMNRLFYQPHQAGLSKVEAAADTLSTGSKNGENVDLVLSCVDNFGARMTINMACNELDQIWMESGVSENAVSGHIQLLIPGETACFACAPPLIVADNVDEKTLKRDGVCAASLPTTMGIIAGLLVQNVLKYLLKFGCVSNYVGYNALQDHFPTMTLKPSDECDDSYCRKRQMEYKSKHIEPTQVICQPVQDVVHENNDWGIELLSNSSPTNDDDEKSPNLIGVVSGSVDQVRYAYTINKPNKIDPRFDSNKTSATSLTKDDDSVEDLMNRLTKL</sequence>
<dbReference type="FunFam" id="3.20.20.70:FF:000196">
    <property type="entry name" value="S-adenosyl-L-methionine-dependent tRNA 4-demethylwyosine synthase"/>
    <property type="match status" value="1"/>
</dbReference>
<dbReference type="SUPFAM" id="SSF52218">
    <property type="entry name" value="Flavoproteins"/>
    <property type="match status" value="1"/>
</dbReference>
<evidence type="ECO:0000256" key="1">
    <source>
        <dbReference type="ARBA" id="ARBA00001966"/>
    </source>
</evidence>
<dbReference type="SFLD" id="SFLDF00284">
    <property type="entry name" value="tRNA_wybutosine-synthesizing"/>
    <property type="match status" value="1"/>
</dbReference>
<keyword evidence="13" id="KW-0456">Lyase</keyword>
<comment type="catalytic activity">
    <reaction evidence="15">
        <text>N(1)-methylguanosine(37) in tRNA(Phe) + pyruvate + S-adenosyl-L-methionine = 4-demethylwyosine(37) in tRNA(Phe) + 5'-deoxyadenosine + L-methionine + CO2 + H2O</text>
        <dbReference type="Rhea" id="RHEA:36347"/>
        <dbReference type="Rhea" id="RHEA-COMP:10164"/>
        <dbReference type="Rhea" id="RHEA-COMP:10165"/>
        <dbReference type="ChEBI" id="CHEBI:15361"/>
        <dbReference type="ChEBI" id="CHEBI:15377"/>
        <dbReference type="ChEBI" id="CHEBI:16526"/>
        <dbReference type="ChEBI" id="CHEBI:17319"/>
        <dbReference type="ChEBI" id="CHEBI:57844"/>
        <dbReference type="ChEBI" id="CHEBI:59789"/>
        <dbReference type="ChEBI" id="CHEBI:64315"/>
        <dbReference type="ChEBI" id="CHEBI:73542"/>
        <dbReference type="EC" id="4.1.3.44"/>
    </reaction>
</comment>
<dbReference type="PRINTS" id="PR00369">
    <property type="entry name" value="FLAVODOXIN"/>
</dbReference>
<dbReference type="SFLD" id="SFLDG01071">
    <property type="entry name" value="tRNA_wybutosine-synthesizing"/>
    <property type="match status" value="1"/>
</dbReference>
<protein>
    <recommendedName>
        <fullName evidence="5">S-adenosyl-L-methionine-dependent tRNA 4-demethylwyosine synthase TYW1</fullName>
        <ecNumber evidence="4">4.1.3.44</ecNumber>
    </recommendedName>
    <alternativeName>
        <fullName evidence="18">Radical S-adenosyl methionine and flavodoxin domain-containing protein 1</fullName>
    </alternativeName>
    <alternativeName>
        <fullName evidence="16">tRNA wybutosine-synthesizing protein 1 homolog</fullName>
    </alternativeName>
    <alternativeName>
        <fullName evidence="17">tRNA-yW-synthesizing protein</fullName>
    </alternativeName>
</protein>
<evidence type="ECO:0000256" key="3">
    <source>
        <dbReference type="ARBA" id="ARBA00010115"/>
    </source>
</evidence>
<evidence type="ECO:0000256" key="5">
    <source>
        <dbReference type="ARBA" id="ARBA00017596"/>
    </source>
</evidence>
<keyword evidence="20" id="KW-0472">Membrane</keyword>
<comment type="pathway">
    <text evidence="2">tRNA modification; wybutosine-tRNA(Phe) biosynthesis.</text>
</comment>
<dbReference type="InterPro" id="IPR029039">
    <property type="entry name" value="Flavoprotein-like_sf"/>
</dbReference>
<dbReference type="Gene3D" id="3.40.50.720">
    <property type="entry name" value="NAD(P)-binding Rossmann-like Domain"/>
    <property type="match status" value="1"/>
</dbReference>
<evidence type="ECO:0000256" key="8">
    <source>
        <dbReference type="ARBA" id="ARBA00022694"/>
    </source>
</evidence>
<feature type="domain" description="Radical SAM core" evidence="22">
    <location>
        <begin position="354"/>
        <end position="598"/>
    </location>
</feature>
<evidence type="ECO:0000256" key="10">
    <source>
        <dbReference type="ARBA" id="ARBA00022741"/>
    </source>
</evidence>
<dbReference type="Pfam" id="PF00899">
    <property type="entry name" value="ThiF"/>
    <property type="match status" value="2"/>
</dbReference>
<comment type="cofactor">
    <cofactor evidence="1">
        <name>[4Fe-4S] cluster</name>
        <dbReference type="ChEBI" id="CHEBI:49883"/>
    </cofactor>
</comment>
<keyword evidence="12" id="KW-0411">Iron-sulfur</keyword>
<comment type="similarity">
    <text evidence="3">Belongs to the TYW1 family.</text>
</comment>
<accession>A0A8S2CQN6</accession>
<dbReference type="InterPro" id="IPR008254">
    <property type="entry name" value="Flavodoxin/NO_synth"/>
</dbReference>
<dbReference type="GO" id="GO:0031591">
    <property type="term" value="P:wybutosine biosynthetic process"/>
    <property type="evidence" value="ECO:0007669"/>
    <property type="project" value="TreeGrafter"/>
</dbReference>
<dbReference type="SFLD" id="SFLDS00029">
    <property type="entry name" value="Radical_SAM"/>
    <property type="match status" value="1"/>
</dbReference>
<evidence type="ECO:0000313" key="23">
    <source>
        <dbReference type="EMBL" id="CAF0723167.1"/>
    </source>
</evidence>
<keyword evidence="11" id="KW-0408">Iron</keyword>
<feature type="region of interest" description="Disordered" evidence="19">
    <location>
        <begin position="243"/>
        <end position="277"/>
    </location>
</feature>
<dbReference type="CDD" id="cd01335">
    <property type="entry name" value="Radical_SAM"/>
    <property type="match status" value="1"/>
</dbReference>